<name>A0AAE0YG36_9GAST</name>
<keyword evidence="2" id="KW-1185">Reference proteome</keyword>
<accession>A0AAE0YG36</accession>
<dbReference type="Proteomes" id="UP001283361">
    <property type="component" value="Unassembled WGS sequence"/>
</dbReference>
<dbReference type="AlphaFoldDB" id="A0AAE0YG36"/>
<sequence>MQGVHRFSVRAATENYYERDVTLDRVILPDSISAARPSDRHCMLCPTRGLGKEVMRYDPSERLIVTYTGNRKS</sequence>
<protein>
    <submittedName>
        <fullName evidence="1">Uncharacterized protein</fullName>
    </submittedName>
</protein>
<comment type="caution">
    <text evidence="1">The sequence shown here is derived from an EMBL/GenBank/DDBJ whole genome shotgun (WGS) entry which is preliminary data.</text>
</comment>
<reference evidence="1" key="1">
    <citation type="journal article" date="2023" name="G3 (Bethesda)">
        <title>A reference genome for the long-term kleptoplast-retaining sea slug Elysia crispata morphotype clarki.</title>
        <authorList>
            <person name="Eastman K.E."/>
            <person name="Pendleton A.L."/>
            <person name="Shaikh M.A."/>
            <person name="Suttiyut T."/>
            <person name="Ogas R."/>
            <person name="Tomko P."/>
            <person name="Gavelis G."/>
            <person name="Widhalm J.R."/>
            <person name="Wisecaver J.H."/>
        </authorList>
    </citation>
    <scope>NUCLEOTIDE SEQUENCE</scope>
    <source>
        <strain evidence="1">ECLA1</strain>
    </source>
</reference>
<evidence type="ECO:0000313" key="2">
    <source>
        <dbReference type="Proteomes" id="UP001283361"/>
    </source>
</evidence>
<dbReference type="EMBL" id="JAWDGP010006267">
    <property type="protein sequence ID" value="KAK3744329.1"/>
    <property type="molecule type" value="Genomic_DNA"/>
</dbReference>
<gene>
    <name evidence="1" type="ORF">RRG08_030412</name>
</gene>
<proteinExistence type="predicted"/>
<organism evidence="1 2">
    <name type="scientific">Elysia crispata</name>
    <name type="common">lettuce slug</name>
    <dbReference type="NCBI Taxonomy" id="231223"/>
    <lineage>
        <taxon>Eukaryota</taxon>
        <taxon>Metazoa</taxon>
        <taxon>Spiralia</taxon>
        <taxon>Lophotrochozoa</taxon>
        <taxon>Mollusca</taxon>
        <taxon>Gastropoda</taxon>
        <taxon>Heterobranchia</taxon>
        <taxon>Euthyneura</taxon>
        <taxon>Panpulmonata</taxon>
        <taxon>Sacoglossa</taxon>
        <taxon>Placobranchoidea</taxon>
        <taxon>Plakobranchidae</taxon>
        <taxon>Elysia</taxon>
    </lineage>
</organism>
<evidence type="ECO:0000313" key="1">
    <source>
        <dbReference type="EMBL" id="KAK3744329.1"/>
    </source>
</evidence>